<proteinExistence type="predicted"/>
<dbReference type="AlphaFoldDB" id="A0A848BNH4"/>
<gene>
    <name evidence="1" type="ORF">HF872_01425</name>
</gene>
<comment type="caution">
    <text evidence="1">The sequence shown here is derived from an EMBL/GenBank/DDBJ whole genome shotgun (WGS) entry which is preliminary data.</text>
</comment>
<evidence type="ECO:0000313" key="1">
    <source>
        <dbReference type="EMBL" id="NME27292.1"/>
    </source>
</evidence>
<organism evidence="1 2">
    <name type="scientific">Megasphaera hexanoica</name>
    <dbReference type="NCBI Taxonomy" id="1675036"/>
    <lineage>
        <taxon>Bacteria</taxon>
        <taxon>Bacillati</taxon>
        <taxon>Bacillota</taxon>
        <taxon>Negativicutes</taxon>
        <taxon>Veillonellales</taxon>
        <taxon>Veillonellaceae</taxon>
        <taxon>Megasphaera</taxon>
    </lineage>
</organism>
<sequence length="62" mass="6925">MWFIAMLGLIVKFSEVTLAVAYREKIPIRVNGTADFPGLSKTVWKRNGNGCPSSGRLLWAWA</sequence>
<reference evidence="1 2" key="1">
    <citation type="submission" date="2020-04" db="EMBL/GenBank/DDBJ databases">
        <authorList>
            <person name="Hitch T.C.A."/>
            <person name="Wylensek D."/>
            <person name="Clavel T."/>
        </authorList>
    </citation>
    <scope>NUCLEOTIDE SEQUENCE [LARGE SCALE GENOMIC DNA]</scope>
    <source>
        <strain evidence="1 2">Oil-RF-744-FAT-WT-6-1</strain>
    </source>
</reference>
<dbReference type="EMBL" id="JABAFG010000002">
    <property type="protein sequence ID" value="NME27292.1"/>
    <property type="molecule type" value="Genomic_DNA"/>
</dbReference>
<evidence type="ECO:0000313" key="2">
    <source>
        <dbReference type="Proteomes" id="UP000591071"/>
    </source>
</evidence>
<dbReference type="Proteomes" id="UP000591071">
    <property type="component" value="Unassembled WGS sequence"/>
</dbReference>
<name>A0A848BNH4_9FIRM</name>
<protein>
    <submittedName>
        <fullName evidence="1">Uncharacterized protein</fullName>
    </submittedName>
</protein>
<dbReference type="RefSeq" id="WP_113856434.1">
    <property type="nucleotide sequence ID" value="NZ_CP011940.1"/>
</dbReference>
<dbReference type="OrthoDB" id="9804874at2"/>
<accession>A0A848BNH4</accession>